<evidence type="ECO:0008006" key="5">
    <source>
        <dbReference type="Google" id="ProtNLM"/>
    </source>
</evidence>
<feature type="region of interest" description="Disordered" evidence="2">
    <location>
        <begin position="480"/>
        <end position="514"/>
    </location>
</feature>
<evidence type="ECO:0000256" key="2">
    <source>
        <dbReference type="SAM" id="MobiDB-lite"/>
    </source>
</evidence>
<reference evidence="3 4" key="1">
    <citation type="submission" date="2008-07" db="EMBL/GenBank/DDBJ databases">
        <authorList>
            <person name="El-Sayed N."/>
            <person name="Caler E."/>
            <person name="Inman J."/>
            <person name="Amedeo P."/>
            <person name="Hass B."/>
            <person name="Wortman J."/>
        </authorList>
    </citation>
    <scope>NUCLEOTIDE SEQUENCE [LARGE SCALE GENOMIC DNA]</scope>
    <source>
        <strain evidence="4">ATCC 50983 / TXsc</strain>
    </source>
</reference>
<dbReference type="GO" id="GO:0005634">
    <property type="term" value="C:nucleus"/>
    <property type="evidence" value="ECO:0007669"/>
    <property type="project" value="TreeGrafter"/>
</dbReference>
<dbReference type="Pfam" id="PF06487">
    <property type="entry name" value="SAP18"/>
    <property type="match status" value="1"/>
</dbReference>
<evidence type="ECO:0000313" key="3">
    <source>
        <dbReference type="EMBL" id="EER18848.1"/>
    </source>
</evidence>
<organism evidence="4">
    <name type="scientific">Perkinsus marinus (strain ATCC 50983 / TXsc)</name>
    <dbReference type="NCBI Taxonomy" id="423536"/>
    <lineage>
        <taxon>Eukaryota</taxon>
        <taxon>Sar</taxon>
        <taxon>Alveolata</taxon>
        <taxon>Perkinsozoa</taxon>
        <taxon>Perkinsea</taxon>
        <taxon>Perkinsida</taxon>
        <taxon>Perkinsidae</taxon>
        <taxon>Perkinsus</taxon>
    </lineage>
</organism>
<dbReference type="InterPro" id="IPR042534">
    <property type="entry name" value="SAP18_sf"/>
</dbReference>
<sequence length="514" mass="57201">MLSSVVNTSISWCQANLPVQAARERIPLVNTSIRVADAYGMPVVVKVDSIIDGIIGKGNYYVANVRGKSVAAFEAVEGLRDSLRKKEEAVRNKVGDLVAEKKNEFTNAKHMAITKVNNTYHVLSSRLQKIPNSIDFDIHVLLDQDSWLVGAMLGMRGRILAITAKGLDMTLGEERRSAIFERGSVTYERALDMACGFLGVERRTTVAVPTSPSESSQAATDKVSETSTVEPVNVLKEQKESLMVDEKHSVVRVESKKCKNSGLPNDLVLADMVLRIVSALARGQLRWKMSAHRDMSRRPERGESDAPRASERRSGPYNEEGRRSDYRRPLMPPPGSGPRGGPRGAGPPPQRRRGIAIDRAQTCPFLLRVFYRMGSHHDDGDFAKLGELPVDEELQVYTWPDASLREISDLIEDILPESRGRTKKLSFKLIYPDRSGRFVMARIGEVFNSHETFPDGRTLAEVKFQPGDFLDVAILDNEKLTAPLPERPSRAPRNRAQNGEMAENKDEGGKKRDE</sequence>
<name>C5K9S6_PERM5</name>
<keyword evidence="4" id="KW-1185">Reference proteome</keyword>
<dbReference type="PANTHER" id="PTHR13082">
    <property type="entry name" value="SAP18"/>
    <property type="match status" value="1"/>
</dbReference>
<dbReference type="InParanoid" id="C5K9S6"/>
<dbReference type="Proteomes" id="UP000007800">
    <property type="component" value="Unassembled WGS sequence"/>
</dbReference>
<feature type="region of interest" description="Disordered" evidence="2">
    <location>
        <begin position="289"/>
        <end position="355"/>
    </location>
</feature>
<dbReference type="GO" id="GO:0003714">
    <property type="term" value="F:transcription corepressor activity"/>
    <property type="evidence" value="ECO:0007669"/>
    <property type="project" value="TreeGrafter"/>
</dbReference>
<dbReference type="PANTHER" id="PTHR13082:SF0">
    <property type="entry name" value="HISTONE DEACETYLASE COMPLEX SUBUNIT SAP18"/>
    <property type="match status" value="1"/>
</dbReference>
<gene>
    <name evidence="3" type="ORF">Pmar_PMAR006472</name>
</gene>
<feature type="compositionally biased region" description="Polar residues" evidence="2">
    <location>
        <begin position="208"/>
        <end position="230"/>
    </location>
</feature>
<accession>C5K9S6</accession>
<evidence type="ECO:0000256" key="1">
    <source>
        <dbReference type="ARBA" id="ARBA00009143"/>
    </source>
</evidence>
<protein>
    <recommendedName>
        <fullName evidence="5">Histone deacetylase complex subunit sap18</fullName>
    </recommendedName>
</protein>
<dbReference type="EMBL" id="GG671513">
    <property type="protein sequence ID" value="EER18848.1"/>
    <property type="molecule type" value="Genomic_DNA"/>
</dbReference>
<feature type="compositionally biased region" description="Basic and acidic residues" evidence="2">
    <location>
        <begin position="502"/>
        <end position="514"/>
    </location>
</feature>
<comment type="similarity">
    <text evidence="1">Belongs to the SAP18 family.</text>
</comment>
<dbReference type="GeneID" id="9049167"/>
<evidence type="ECO:0000313" key="4">
    <source>
        <dbReference type="Proteomes" id="UP000007800"/>
    </source>
</evidence>
<dbReference type="AlphaFoldDB" id="C5K9S6"/>
<dbReference type="OrthoDB" id="440566at2759"/>
<dbReference type="RefSeq" id="XP_002787052.1">
    <property type="nucleotide sequence ID" value="XM_002787006.1"/>
</dbReference>
<proteinExistence type="inferred from homology"/>
<feature type="region of interest" description="Disordered" evidence="2">
    <location>
        <begin position="208"/>
        <end position="232"/>
    </location>
</feature>
<feature type="compositionally biased region" description="Basic and acidic residues" evidence="2">
    <location>
        <begin position="291"/>
        <end position="328"/>
    </location>
</feature>
<dbReference type="InterPro" id="IPR010516">
    <property type="entry name" value="SAP18"/>
</dbReference>
<dbReference type="Gene3D" id="3.10.20.550">
    <property type="entry name" value="ASAP complex, SAP18 subunit"/>
    <property type="match status" value="1"/>
</dbReference>